<dbReference type="AlphaFoldDB" id="A0A0H2QWQ6"/>
<evidence type="ECO:0000256" key="1">
    <source>
        <dbReference type="SAM" id="MobiDB-lite"/>
    </source>
</evidence>
<dbReference type="Pfam" id="PF18758">
    <property type="entry name" value="KDZ"/>
    <property type="match status" value="1"/>
</dbReference>
<dbReference type="OrthoDB" id="2804062at2759"/>
<feature type="region of interest" description="Disordered" evidence="1">
    <location>
        <begin position="202"/>
        <end position="225"/>
    </location>
</feature>
<dbReference type="InterPro" id="IPR040521">
    <property type="entry name" value="KDZ"/>
</dbReference>
<proteinExistence type="predicted"/>
<dbReference type="InParanoid" id="A0A0H2QWQ6"/>
<feature type="compositionally biased region" description="Acidic residues" evidence="1">
    <location>
        <begin position="215"/>
        <end position="225"/>
    </location>
</feature>
<name>A0A0H2QWQ6_9AGAM</name>
<sequence>MARTDGENIERGWAWMNPASLSTREMGPGARHDTLDDQWMSWNYALVSRLGDTLFNRFDEAYLQAQLHRKSHDKFSATFSIALVAKWAQIVDEWSADPMNKDLVDPFQEPPPDITMADVRRDLIAEEERDVREGQVPVHSTSASQFLVHGLNLEDQQRALKLKSGGKSNRTTRSVAADDKESELRRKIVMWRKQLQTVYMPGLKSAETNSGEGGGEGDDESDSGADVDDIEVWDMDLRLPSSLPALERNDACVPGLVEKERRLRLAQLDDALEELKRGLRTIRNLKLHRTAHTAGAGVAANTRMQSLIAKHDMKVKRTADRYRATRLALLSLDSSKNWQERLQVLSPGDVSPPAPVQGESEGRFKQSWIWSSGGAGQVVDGIEDDEAVDESLRFEWARSLARAERWEEEVVLLQVEMCRVLRRLLWSARDWRLRVAESSAPSTRALHGYHAYAAKQADVLEDRARRFSSLWLSLLKEHNLPTPSGWPAPCLVQYPSSSRIKRRRHRMKLYDRVAALAFEDLNSNQPSATT</sequence>
<organism evidence="2 3">
    <name type="scientific">Schizopora paradoxa</name>
    <dbReference type="NCBI Taxonomy" id="27342"/>
    <lineage>
        <taxon>Eukaryota</taxon>
        <taxon>Fungi</taxon>
        <taxon>Dikarya</taxon>
        <taxon>Basidiomycota</taxon>
        <taxon>Agaricomycotina</taxon>
        <taxon>Agaricomycetes</taxon>
        <taxon>Hymenochaetales</taxon>
        <taxon>Schizoporaceae</taxon>
        <taxon>Schizopora</taxon>
    </lineage>
</organism>
<evidence type="ECO:0000313" key="3">
    <source>
        <dbReference type="Proteomes" id="UP000053477"/>
    </source>
</evidence>
<gene>
    <name evidence="2" type="ORF">SCHPADRAFT_948091</name>
</gene>
<keyword evidence="3" id="KW-1185">Reference proteome</keyword>
<dbReference type="EMBL" id="KQ086802">
    <property type="protein sequence ID" value="KLO04000.1"/>
    <property type="molecule type" value="Genomic_DNA"/>
</dbReference>
<accession>A0A0H2QWQ6</accession>
<reference evidence="2 3" key="1">
    <citation type="submission" date="2015-04" db="EMBL/GenBank/DDBJ databases">
        <title>Complete genome sequence of Schizopora paradoxa KUC8140, a cosmopolitan wood degrader in East Asia.</title>
        <authorList>
            <consortium name="DOE Joint Genome Institute"/>
            <person name="Min B."/>
            <person name="Park H."/>
            <person name="Jang Y."/>
            <person name="Kim J.-J."/>
            <person name="Kim K.H."/>
            <person name="Pangilinan J."/>
            <person name="Lipzen A."/>
            <person name="Riley R."/>
            <person name="Grigoriev I.V."/>
            <person name="Spatafora J.W."/>
            <person name="Choi I.-G."/>
        </authorList>
    </citation>
    <scope>NUCLEOTIDE SEQUENCE [LARGE SCALE GENOMIC DNA]</scope>
    <source>
        <strain evidence="2 3">KUC8140</strain>
    </source>
</reference>
<dbReference type="Proteomes" id="UP000053477">
    <property type="component" value="Unassembled WGS sequence"/>
</dbReference>
<dbReference type="STRING" id="27342.A0A0H2QWQ6"/>
<evidence type="ECO:0000313" key="2">
    <source>
        <dbReference type="EMBL" id="KLO04000.1"/>
    </source>
</evidence>
<protein>
    <submittedName>
        <fullName evidence="2">Uncharacterized protein</fullName>
    </submittedName>
</protein>